<dbReference type="InterPro" id="IPR007448">
    <property type="entry name" value="Sigma70_reg_Rsd_AlgQ"/>
</dbReference>
<dbReference type="Proteomes" id="UP000241426">
    <property type="component" value="Unassembled WGS sequence"/>
</dbReference>
<dbReference type="eggNOG" id="COG3160">
    <property type="taxonomic scope" value="Bacteria"/>
</dbReference>
<accession>A0A2T3KDL7</accession>
<sequence>MLSKFEQVKKEWGGHNDVIDQWLMMRQQLLIDYCKLIGITPNDDNRHLPTASKLCLFSEDLVDYISAGHFKIYDNVMERWHQTGFSPTEEMSALYAKITLTTEPLLNFNDRYGAINDNDPLDTLDNDLSQVGELMESRFALEDQLIELISDSLACPPGA</sequence>
<name>A0A0B7JBI3_9GAMM</name>
<keyword evidence="2 3" id="KW-0804">Transcription</keyword>
<evidence type="ECO:0000313" key="5">
    <source>
        <dbReference type="Proteomes" id="UP000241426"/>
    </source>
</evidence>
<reference evidence="4 5" key="1">
    <citation type="submission" date="2018-01" db="EMBL/GenBank/DDBJ databases">
        <title>Whole genome sequencing of Histamine producing bacteria.</title>
        <authorList>
            <person name="Butler K."/>
        </authorList>
    </citation>
    <scope>NUCLEOTIDE SEQUENCE [LARGE SCALE GENOMIC DNA]</scope>
    <source>
        <strain evidence="4 5">FS-7.2</strain>
    </source>
</reference>
<dbReference type="Pfam" id="PF04353">
    <property type="entry name" value="Rsd_AlgQ"/>
    <property type="match status" value="1"/>
</dbReference>
<comment type="caution">
    <text evidence="4">The sequence shown here is derived from an EMBL/GenBank/DDBJ whole genome shotgun (WGS) entry which is preliminary data.</text>
</comment>
<accession>A0A0B7JBI3</accession>
<dbReference type="EMBL" id="PYNF01000023">
    <property type="protein sequence ID" value="PSU94531.1"/>
    <property type="molecule type" value="Genomic_DNA"/>
</dbReference>
<protein>
    <submittedName>
        <fullName evidence="4">Rsd/AlgQ family anti-sigma factor</fullName>
    </submittedName>
</protein>
<dbReference type="PIRSF" id="PIRSF016548">
    <property type="entry name" value="Rsd_AlgQ"/>
    <property type="match status" value="1"/>
</dbReference>
<keyword evidence="1 3" id="KW-0805">Transcription regulation</keyword>
<organism evidence="4 5">
    <name type="scientific">Photobacterium kishitanii</name>
    <dbReference type="NCBI Taxonomy" id="318456"/>
    <lineage>
        <taxon>Bacteria</taxon>
        <taxon>Pseudomonadati</taxon>
        <taxon>Pseudomonadota</taxon>
        <taxon>Gammaproteobacteria</taxon>
        <taxon>Vibrionales</taxon>
        <taxon>Vibrionaceae</taxon>
        <taxon>Photobacterium</taxon>
    </lineage>
</organism>
<evidence type="ECO:0000313" key="4">
    <source>
        <dbReference type="EMBL" id="PSU94531.1"/>
    </source>
</evidence>
<evidence type="ECO:0000256" key="3">
    <source>
        <dbReference type="RuleBase" id="RU004409"/>
    </source>
</evidence>
<dbReference type="InterPro" id="IPR038309">
    <property type="entry name" value="Rsd/AlgQ_sf"/>
</dbReference>
<proteinExistence type="inferred from homology"/>
<dbReference type="AlphaFoldDB" id="A0A0B7JBI3"/>
<evidence type="ECO:0000256" key="1">
    <source>
        <dbReference type="ARBA" id="ARBA00023015"/>
    </source>
</evidence>
<comment type="similarity">
    <text evidence="3">Belongs to the Rsd/AlgQ family.</text>
</comment>
<gene>
    <name evidence="4" type="ORF">C9J27_19460</name>
</gene>
<dbReference type="RefSeq" id="WP_036788952.1">
    <property type="nucleotide sequence ID" value="NZ_JAUZMX010000001.1"/>
</dbReference>
<dbReference type="GeneID" id="29942876"/>
<evidence type="ECO:0000256" key="2">
    <source>
        <dbReference type="ARBA" id="ARBA00023163"/>
    </source>
</evidence>
<dbReference type="NCBIfam" id="NF008723">
    <property type="entry name" value="PRK11718.1"/>
    <property type="match status" value="1"/>
</dbReference>
<dbReference type="GO" id="GO:0006355">
    <property type="term" value="P:regulation of DNA-templated transcription"/>
    <property type="evidence" value="ECO:0007669"/>
    <property type="project" value="InterPro"/>
</dbReference>
<dbReference type="Gene3D" id="1.20.120.1370">
    <property type="entry name" value="Regulator of RNA polymerase sigma(70) subunit, domain 4"/>
    <property type="match status" value="1"/>
</dbReference>